<organism evidence="3 4">
    <name type="scientific">Zostera marina</name>
    <name type="common">Eelgrass</name>
    <dbReference type="NCBI Taxonomy" id="29655"/>
    <lineage>
        <taxon>Eukaryota</taxon>
        <taxon>Viridiplantae</taxon>
        <taxon>Streptophyta</taxon>
        <taxon>Embryophyta</taxon>
        <taxon>Tracheophyta</taxon>
        <taxon>Spermatophyta</taxon>
        <taxon>Magnoliopsida</taxon>
        <taxon>Liliopsida</taxon>
        <taxon>Zosteraceae</taxon>
        <taxon>Zostera</taxon>
    </lineage>
</organism>
<dbReference type="EMBL" id="LFYR01001802">
    <property type="protein sequence ID" value="KMZ59355.1"/>
    <property type="molecule type" value="Genomic_DNA"/>
</dbReference>
<protein>
    <recommendedName>
        <fullName evidence="2">VQ domain-containing protein</fullName>
    </recommendedName>
</protein>
<comment type="caution">
    <text evidence="3">The sequence shown here is derived from an EMBL/GenBank/DDBJ whole genome shotgun (WGS) entry which is preliminary data.</text>
</comment>
<accession>A0A0K9NTS3</accession>
<dbReference type="OrthoDB" id="787122at2759"/>
<feature type="region of interest" description="Disordered" evidence="1">
    <location>
        <begin position="165"/>
        <end position="196"/>
    </location>
</feature>
<feature type="region of interest" description="Disordered" evidence="1">
    <location>
        <begin position="1"/>
        <end position="78"/>
    </location>
</feature>
<dbReference type="STRING" id="29655.A0A0K9NTS3"/>
<evidence type="ECO:0000313" key="3">
    <source>
        <dbReference type="EMBL" id="KMZ59355.1"/>
    </source>
</evidence>
<proteinExistence type="predicted"/>
<dbReference type="InterPro" id="IPR039609">
    <property type="entry name" value="VQ_15/22"/>
</dbReference>
<feature type="compositionally biased region" description="Polar residues" evidence="1">
    <location>
        <begin position="1"/>
        <end position="10"/>
    </location>
</feature>
<dbReference type="OMA" id="MANQWLN"/>
<dbReference type="InterPro" id="IPR008889">
    <property type="entry name" value="VQ"/>
</dbReference>
<evidence type="ECO:0000259" key="2">
    <source>
        <dbReference type="Pfam" id="PF05678"/>
    </source>
</evidence>
<reference evidence="4" key="1">
    <citation type="journal article" date="2016" name="Nature">
        <title>The genome of the seagrass Zostera marina reveals angiosperm adaptation to the sea.</title>
        <authorList>
            <person name="Olsen J.L."/>
            <person name="Rouze P."/>
            <person name="Verhelst B."/>
            <person name="Lin Y.-C."/>
            <person name="Bayer T."/>
            <person name="Collen J."/>
            <person name="Dattolo E."/>
            <person name="De Paoli E."/>
            <person name="Dittami S."/>
            <person name="Maumus F."/>
            <person name="Michel G."/>
            <person name="Kersting A."/>
            <person name="Lauritano C."/>
            <person name="Lohaus R."/>
            <person name="Toepel M."/>
            <person name="Tonon T."/>
            <person name="Vanneste K."/>
            <person name="Amirebrahimi M."/>
            <person name="Brakel J."/>
            <person name="Bostroem C."/>
            <person name="Chovatia M."/>
            <person name="Grimwood J."/>
            <person name="Jenkins J.W."/>
            <person name="Jueterbock A."/>
            <person name="Mraz A."/>
            <person name="Stam W.T."/>
            <person name="Tice H."/>
            <person name="Bornberg-Bauer E."/>
            <person name="Green P.J."/>
            <person name="Pearson G.A."/>
            <person name="Procaccini G."/>
            <person name="Duarte C.M."/>
            <person name="Schmutz J."/>
            <person name="Reusch T.B.H."/>
            <person name="Van de Peer Y."/>
        </authorList>
    </citation>
    <scope>NUCLEOTIDE SEQUENCE [LARGE SCALE GENOMIC DNA]</scope>
    <source>
        <strain evidence="4">cv. Finnish</strain>
    </source>
</reference>
<evidence type="ECO:0000256" key="1">
    <source>
        <dbReference type="SAM" id="MobiDB-lite"/>
    </source>
</evidence>
<name>A0A0K9NTS3_ZOSMR</name>
<feature type="compositionally biased region" description="Low complexity" evidence="1">
    <location>
        <begin position="178"/>
        <end position="190"/>
    </location>
</feature>
<feature type="compositionally biased region" description="Basic residues" evidence="1">
    <location>
        <begin position="61"/>
        <end position="74"/>
    </location>
</feature>
<dbReference type="PANTHER" id="PTHR33179">
    <property type="entry name" value="VQ MOTIF-CONTAINING PROTEIN"/>
    <property type="match status" value="1"/>
</dbReference>
<dbReference type="Proteomes" id="UP000036987">
    <property type="component" value="Unassembled WGS sequence"/>
</dbReference>
<sequence length="216" mass="23474">MTGRTTSESDWANLFDAPPSVPQPITSVDSTAVVASSSALPAAAGAGTSTGIGSSSSANRRVGKSARRRTRTSRKAPTTLFNTDTNNFRAMVQQFTGFPSLERQGLLPPMTFHNQFSQQQHHHPPLLSQPEISGTAPFQLPVQQQVFLDQPHLFGLGNSNSEINPFMSGFSRGGGSSSGNNNNNNDGNNNNDDESKLRSNMEYFSFDQFDRTNDRF</sequence>
<keyword evidence="4" id="KW-1185">Reference proteome</keyword>
<evidence type="ECO:0000313" key="4">
    <source>
        <dbReference type="Proteomes" id="UP000036987"/>
    </source>
</evidence>
<dbReference type="Pfam" id="PF05678">
    <property type="entry name" value="VQ"/>
    <property type="match status" value="1"/>
</dbReference>
<gene>
    <name evidence="3" type="ORF">ZOSMA_69G00530</name>
</gene>
<dbReference type="AlphaFoldDB" id="A0A0K9NTS3"/>
<feature type="compositionally biased region" description="Low complexity" evidence="1">
    <location>
        <begin position="26"/>
        <end position="58"/>
    </location>
</feature>
<feature type="domain" description="VQ" evidence="2">
    <location>
        <begin position="76"/>
        <end position="100"/>
    </location>
</feature>
<dbReference type="PANTHER" id="PTHR33179:SF29">
    <property type="entry name" value="OS06G0666400 PROTEIN"/>
    <property type="match status" value="1"/>
</dbReference>